<proteinExistence type="predicted"/>
<dbReference type="InterPro" id="IPR055602">
    <property type="entry name" value="DUF7178"/>
</dbReference>
<evidence type="ECO:0000313" key="1">
    <source>
        <dbReference type="EMBL" id="MEV5249845.1"/>
    </source>
</evidence>
<protein>
    <submittedName>
        <fullName evidence="1">Uncharacterized protein</fullName>
    </submittedName>
</protein>
<gene>
    <name evidence="1" type="ORF">AB0K95_32005</name>
</gene>
<accession>A0ABV3JNV8</accession>
<keyword evidence="2" id="KW-1185">Reference proteome</keyword>
<comment type="caution">
    <text evidence="1">The sequence shown here is derived from an EMBL/GenBank/DDBJ whole genome shotgun (WGS) entry which is preliminary data.</text>
</comment>
<dbReference type="EMBL" id="JBFATE010000023">
    <property type="protein sequence ID" value="MEV5249845.1"/>
    <property type="molecule type" value="Genomic_DNA"/>
</dbReference>
<name>A0ABV3JNV8_9ACTN</name>
<organism evidence="1 2">
    <name type="scientific">Streptomyces werraensis</name>
    <dbReference type="NCBI Taxonomy" id="68284"/>
    <lineage>
        <taxon>Bacteria</taxon>
        <taxon>Bacillati</taxon>
        <taxon>Actinomycetota</taxon>
        <taxon>Actinomycetes</taxon>
        <taxon>Kitasatosporales</taxon>
        <taxon>Streptomycetaceae</taxon>
        <taxon>Streptomyces</taxon>
    </lineage>
</organism>
<dbReference type="Proteomes" id="UP001552527">
    <property type="component" value="Unassembled WGS sequence"/>
</dbReference>
<dbReference type="Pfam" id="PF23802">
    <property type="entry name" value="DUF7178"/>
    <property type="match status" value="1"/>
</dbReference>
<reference evidence="1 2" key="1">
    <citation type="submission" date="2024-06" db="EMBL/GenBank/DDBJ databases">
        <title>The Natural Products Discovery Center: Release of the First 8490 Sequenced Strains for Exploring Actinobacteria Biosynthetic Diversity.</title>
        <authorList>
            <person name="Kalkreuter E."/>
            <person name="Kautsar S.A."/>
            <person name="Yang D."/>
            <person name="Bader C.D."/>
            <person name="Teijaro C.N."/>
            <person name="Fluegel L."/>
            <person name="Davis C.M."/>
            <person name="Simpson J.R."/>
            <person name="Lauterbach L."/>
            <person name="Steele A.D."/>
            <person name="Gui C."/>
            <person name="Meng S."/>
            <person name="Li G."/>
            <person name="Viehrig K."/>
            <person name="Ye F."/>
            <person name="Su P."/>
            <person name="Kiefer A.F."/>
            <person name="Nichols A."/>
            <person name="Cepeda A.J."/>
            <person name="Yan W."/>
            <person name="Fan B."/>
            <person name="Jiang Y."/>
            <person name="Adhikari A."/>
            <person name="Zheng C.-J."/>
            <person name="Schuster L."/>
            <person name="Cowan T.M."/>
            <person name="Smanski M.J."/>
            <person name="Chevrette M.G."/>
            <person name="De Carvalho L.P.S."/>
            <person name="Shen B."/>
        </authorList>
    </citation>
    <scope>NUCLEOTIDE SEQUENCE [LARGE SCALE GENOMIC DNA]</scope>
    <source>
        <strain evidence="1 2">NPDC052768</strain>
    </source>
</reference>
<evidence type="ECO:0000313" key="2">
    <source>
        <dbReference type="Proteomes" id="UP001552527"/>
    </source>
</evidence>
<dbReference type="RefSeq" id="WP_364027352.1">
    <property type="nucleotide sequence ID" value="NZ_JBFATE010000023.1"/>
</dbReference>
<sequence>MIPLKSTEEQRTAYTQAVVDKWNAATPDQRRRGRDWYVKAHELAAEIAAGDADKGAGVLAALSANKSWSENCRLARKAFDEGMASGHVSDALTKANRIMAGADPREVLPMHMKTGYFYVCIADPEDTEAVVIDRHAHDIAVREIYGQRDRGLGSVRRYNLLADCYRKAAEKIGEVPSKVQAVTWVAHIERK</sequence>